<organism evidence="9 10">
    <name type="scientific">Lacticaseibacillus pabuli</name>
    <dbReference type="NCBI Taxonomy" id="3025672"/>
    <lineage>
        <taxon>Bacteria</taxon>
        <taxon>Bacillati</taxon>
        <taxon>Bacillota</taxon>
        <taxon>Bacilli</taxon>
        <taxon>Lactobacillales</taxon>
        <taxon>Lactobacillaceae</taxon>
        <taxon>Lacticaseibacillus</taxon>
    </lineage>
</organism>
<dbReference type="Gene3D" id="3.30.160.540">
    <property type="match status" value="1"/>
</dbReference>
<evidence type="ECO:0000256" key="1">
    <source>
        <dbReference type="ARBA" id="ARBA00006291"/>
    </source>
</evidence>
<evidence type="ECO:0000256" key="3">
    <source>
        <dbReference type="ARBA" id="ARBA00023210"/>
    </source>
</evidence>
<evidence type="ECO:0000259" key="8">
    <source>
        <dbReference type="Pfam" id="PF22642"/>
    </source>
</evidence>
<dbReference type="InterPro" id="IPR005526">
    <property type="entry name" value="Septum_form_inhib_MinC_C"/>
</dbReference>
<feature type="domain" description="Septum site-determining protein MinC N-terminal" evidence="8">
    <location>
        <begin position="4"/>
        <end position="78"/>
    </location>
</feature>
<feature type="domain" description="Septum formation inhibitor MinC C-terminal" evidence="7">
    <location>
        <begin position="105"/>
        <end position="195"/>
    </location>
</feature>
<comment type="function">
    <text evidence="6">Cell division inhibitor that blocks the formation of polar Z ring septums. Rapidly oscillates between the poles of the cell to destabilize FtsZ filaments that have formed before they mature into polar Z rings. Prevents FtsZ polymerization.</text>
</comment>
<evidence type="ECO:0000256" key="5">
    <source>
        <dbReference type="ARBA" id="ARBA00046874"/>
    </source>
</evidence>
<dbReference type="InterPro" id="IPR055219">
    <property type="entry name" value="MinC_N_1"/>
</dbReference>
<dbReference type="RefSeq" id="WP_274258634.1">
    <property type="nucleotide sequence ID" value="NZ_CP117884.1"/>
</dbReference>
<reference evidence="9 10" key="1">
    <citation type="submission" date="2023-02" db="EMBL/GenBank/DDBJ databases">
        <title>Genome sequence of Lacticaseibacillus sp. KACC 23028.</title>
        <authorList>
            <person name="Kim S."/>
            <person name="Heo J."/>
            <person name="Kwon S.-W."/>
        </authorList>
    </citation>
    <scope>NUCLEOTIDE SEQUENCE [LARGE SCALE GENOMIC DNA]</scope>
    <source>
        <strain evidence="9 10">KACC 23028</strain>
    </source>
</reference>
<keyword evidence="3 6" id="KW-0717">Septation</keyword>
<accession>A0ABY7WPU1</accession>
<keyword evidence="2 6" id="KW-0132">Cell division</keyword>
<name>A0ABY7WPU1_9LACO</name>
<dbReference type="PANTHER" id="PTHR34108:SF1">
    <property type="entry name" value="SEPTUM SITE-DETERMINING PROTEIN MINC"/>
    <property type="match status" value="1"/>
</dbReference>
<evidence type="ECO:0000256" key="2">
    <source>
        <dbReference type="ARBA" id="ARBA00022618"/>
    </source>
</evidence>
<proteinExistence type="inferred from homology"/>
<evidence type="ECO:0000256" key="6">
    <source>
        <dbReference type="HAMAP-Rule" id="MF_00267"/>
    </source>
</evidence>
<dbReference type="SUPFAM" id="SSF63848">
    <property type="entry name" value="Cell-division inhibitor MinC, C-terminal domain"/>
    <property type="match status" value="1"/>
</dbReference>
<evidence type="ECO:0000313" key="10">
    <source>
        <dbReference type="Proteomes" id="UP001220377"/>
    </source>
</evidence>
<keyword evidence="4 6" id="KW-0131">Cell cycle</keyword>
<dbReference type="PANTHER" id="PTHR34108">
    <property type="entry name" value="SEPTUM SITE-DETERMINING PROTEIN MINC"/>
    <property type="match status" value="1"/>
</dbReference>
<evidence type="ECO:0000256" key="4">
    <source>
        <dbReference type="ARBA" id="ARBA00023306"/>
    </source>
</evidence>
<sequence>MDAVILKGRADGFELQLATAASFAEIKEQLEKLLAHLHEETPTDTVGFVVETGKRLFTDEQRQELENVFDKFPRFTIRLMRSDVVESSAVAAKITRARTSFAGGIVRSGQVLSFPGDVVFTGDLHKGGTIRANGSIYVMGSAEGVVHAGYPQNGYAVVAGRLTHLTQVRIADTVDVVEDENYPAAAVSYINDQHLLVHAELSKLQDVRPQIFESERMEES</sequence>
<dbReference type="Gene3D" id="2.160.20.70">
    <property type="match status" value="1"/>
</dbReference>
<evidence type="ECO:0000259" key="7">
    <source>
        <dbReference type="Pfam" id="PF03775"/>
    </source>
</evidence>
<dbReference type="HAMAP" id="MF_00267">
    <property type="entry name" value="MinC"/>
    <property type="match status" value="1"/>
</dbReference>
<comment type="subunit">
    <text evidence="5 6">Interacts with MinD and FtsZ.</text>
</comment>
<dbReference type="InterPro" id="IPR036145">
    <property type="entry name" value="MinC_C_sf"/>
</dbReference>
<comment type="similarity">
    <text evidence="1 6">Belongs to the MinC family.</text>
</comment>
<dbReference type="EMBL" id="CP117884">
    <property type="protein sequence ID" value="WDF81686.1"/>
    <property type="molecule type" value="Genomic_DNA"/>
</dbReference>
<dbReference type="Proteomes" id="UP001220377">
    <property type="component" value="Chromosome"/>
</dbReference>
<protein>
    <recommendedName>
        <fullName evidence="6">Probable septum site-determining protein MinC</fullName>
    </recommendedName>
</protein>
<evidence type="ECO:0000313" key="9">
    <source>
        <dbReference type="EMBL" id="WDF81686.1"/>
    </source>
</evidence>
<dbReference type="InterPro" id="IPR016098">
    <property type="entry name" value="CAP/MinC_C"/>
</dbReference>
<gene>
    <name evidence="6" type="primary">minC</name>
    <name evidence="9" type="ORF">PQ472_07045</name>
</gene>
<dbReference type="Pfam" id="PF03775">
    <property type="entry name" value="MinC_C"/>
    <property type="match status" value="1"/>
</dbReference>
<dbReference type="Pfam" id="PF22642">
    <property type="entry name" value="MinC_N_1"/>
    <property type="match status" value="1"/>
</dbReference>
<dbReference type="InterPro" id="IPR013033">
    <property type="entry name" value="MinC"/>
</dbReference>
<keyword evidence="10" id="KW-1185">Reference proteome</keyword>